<keyword evidence="1" id="KW-1133">Transmembrane helix</keyword>
<keyword evidence="1" id="KW-0812">Transmembrane</keyword>
<evidence type="ECO:0000313" key="3">
    <source>
        <dbReference type="Proteomes" id="UP000660339"/>
    </source>
</evidence>
<gene>
    <name evidence="2" type="ORF">Cme02nite_63460</name>
</gene>
<dbReference type="Proteomes" id="UP000660339">
    <property type="component" value="Unassembled WGS sequence"/>
</dbReference>
<dbReference type="AlphaFoldDB" id="A0A8J3LFU0"/>
<dbReference type="EMBL" id="BONJ01000036">
    <property type="protein sequence ID" value="GIG18014.1"/>
    <property type="molecule type" value="Genomic_DNA"/>
</dbReference>
<sequence length="465" mass="49589">MIDELRATLDRHSDDVIARPDPYARVVRLRRRRQQRRVTAFAVVFVLLVTTPTIWLLAPMDGPHYAAPPVPAALLPLLNSPTRGSLAGDGAFLAVMRRRAANEVGPSRDNPAGGPYMPTDPDRIKVLFAGDIGMRRYVMAAGMDGWPLLATFLGNAAERPEDLSLSGSGALEAVAQTHIRGEEGPQAENTFLLLGPTGAIYERAQSQWTSTGVTRTWTEVPALDGYLAIVNVTAQQRLRVRLGDKVLREVTAYPSTYATTDVDPVPYGGRGTPFPDAAREVASSLANLTQLADTDVTMRVLWSEQVPAPGAADGLVQAVTVQVVSADGGGPYTTGFVDGAGDWRDQQTASGFAADPAHALIVLRLPSYVAEDNERLQIIAPPSAVRADLVQDGRATQIALTKGVGWRLVPPKATVTVRAYDAAGTLLATTEFTDLLPPQCDRLDPTTCQDPVPAAPVPVTAGPTP</sequence>
<proteinExistence type="predicted"/>
<protein>
    <submittedName>
        <fullName evidence="2">Uncharacterized protein</fullName>
    </submittedName>
</protein>
<keyword evidence="3" id="KW-1185">Reference proteome</keyword>
<evidence type="ECO:0000256" key="1">
    <source>
        <dbReference type="SAM" id="Phobius"/>
    </source>
</evidence>
<comment type="caution">
    <text evidence="2">The sequence shown here is derived from an EMBL/GenBank/DDBJ whole genome shotgun (WGS) entry which is preliminary data.</text>
</comment>
<accession>A0A8J3LFU0</accession>
<organism evidence="2 3">
    <name type="scientific">Catellatospora methionotrophica</name>
    <dbReference type="NCBI Taxonomy" id="121620"/>
    <lineage>
        <taxon>Bacteria</taxon>
        <taxon>Bacillati</taxon>
        <taxon>Actinomycetota</taxon>
        <taxon>Actinomycetes</taxon>
        <taxon>Micromonosporales</taxon>
        <taxon>Micromonosporaceae</taxon>
        <taxon>Catellatospora</taxon>
    </lineage>
</organism>
<reference evidence="2" key="1">
    <citation type="submission" date="2021-01" db="EMBL/GenBank/DDBJ databases">
        <title>Whole genome shotgun sequence of Catellatospora methionotrophica NBRC 14553.</title>
        <authorList>
            <person name="Komaki H."/>
            <person name="Tamura T."/>
        </authorList>
    </citation>
    <scope>NUCLEOTIDE SEQUENCE</scope>
    <source>
        <strain evidence="2">NBRC 14553</strain>
    </source>
</reference>
<dbReference type="RefSeq" id="WP_166389039.1">
    <property type="nucleotide sequence ID" value="NZ_BAAATT010000043.1"/>
</dbReference>
<name>A0A8J3LFU0_9ACTN</name>
<feature type="transmembrane region" description="Helical" evidence="1">
    <location>
        <begin position="38"/>
        <end position="58"/>
    </location>
</feature>
<evidence type="ECO:0000313" key="2">
    <source>
        <dbReference type="EMBL" id="GIG18014.1"/>
    </source>
</evidence>
<keyword evidence="1" id="KW-0472">Membrane</keyword>